<dbReference type="SUPFAM" id="SSF110455">
    <property type="entry name" value="Toprim domain"/>
    <property type="match status" value="1"/>
</dbReference>
<dbReference type="InterPro" id="IPR006171">
    <property type="entry name" value="TOPRIM_dom"/>
</dbReference>
<accession>A0A0A8HSJ6</accession>
<evidence type="ECO:0000313" key="2">
    <source>
        <dbReference type="Proteomes" id="UP000285625"/>
    </source>
</evidence>
<dbReference type="HOGENOM" id="CLU_140818_2_0_9"/>
<dbReference type="RefSeq" id="WP_039646630.1">
    <property type="nucleotide sequence ID" value="NZ_CP008747.1"/>
</dbReference>
<dbReference type="AlphaFoldDB" id="A0A0A8HSJ6"/>
<dbReference type="PANTHER" id="PTHR39964:SF2">
    <property type="entry name" value="UPF0292 PROTEIN MJ1624"/>
    <property type="match status" value="1"/>
</dbReference>
<proteinExistence type="predicted"/>
<dbReference type="SMART" id="SM00493">
    <property type="entry name" value="TOPRIM"/>
    <property type="match status" value="1"/>
</dbReference>
<dbReference type="Proteomes" id="UP000285625">
    <property type="component" value="Unassembled WGS sequence"/>
</dbReference>
<dbReference type="EMBL" id="QXVO01000002">
    <property type="protein sequence ID" value="RIO47613.1"/>
    <property type="molecule type" value="Genomic_DNA"/>
</dbReference>
<organism evidence="1 2">
    <name type="scientific">Staphylococcus hyicus</name>
    <dbReference type="NCBI Taxonomy" id="1284"/>
    <lineage>
        <taxon>Bacteria</taxon>
        <taxon>Bacillati</taxon>
        <taxon>Bacillota</taxon>
        <taxon>Bacilli</taxon>
        <taxon>Bacillales</taxon>
        <taxon>Staphylococcaceae</taxon>
        <taxon>Staphylococcus</taxon>
    </lineage>
</organism>
<sequence length="131" mass="15230">MAMINKVIVVEGKSDKKRVKEVLLEPVDIICTHGTMGIEKLDNMIESLYGKQVYILVDADTEGRKIRKWFSKYLSESTDIFIDSTFSEVARCPRDYLSNVLGRHGFDVKNDFYVKGKYSYHECFRAIEQYI</sequence>
<dbReference type="Pfam" id="PF01751">
    <property type="entry name" value="Toprim"/>
    <property type="match status" value="1"/>
</dbReference>
<reference evidence="1 2" key="1">
    <citation type="journal article" date="2016" name="Front. Microbiol.">
        <title>Comprehensive Phylogenetic Analysis of Bovine Non-aureus Staphylococci Species Based on Whole-Genome Sequencing.</title>
        <authorList>
            <person name="Naushad S."/>
            <person name="Barkema H.W."/>
            <person name="Luby C."/>
            <person name="Condas L.A."/>
            <person name="Nobrega D.B."/>
            <person name="Carson D.A."/>
            <person name="De Buck J."/>
        </authorList>
    </citation>
    <scope>NUCLEOTIDE SEQUENCE [LARGE SCALE GENOMIC DNA]</scope>
    <source>
        <strain evidence="1 2">SNUC 5959</strain>
    </source>
</reference>
<dbReference type="STRING" id="1284.SHYC_09730"/>
<dbReference type="PROSITE" id="PS50880">
    <property type="entry name" value="TOPRIM"/>
    <property type="match status" value="1"/>
</dbReference>
<dbReference type="CDD" id="cd01027">
    <property type="entry name" value="TOPRIM_RNase_M5_like"/>
    <property type="match status" value="1"/>
</dbReference>
<comment type="caution">
    <text evidence="1">The sequence shown here is derived from an EMBL/GenBank/DDBJ whole genome shotgun (WGS) entry which is preliminary data.</text>
</comment>
<name>A0A0A8HSJ6_STAHY</name>
<dbReference type="PANTHER" id="PTHR39964">
    <property type="entry name" value="UPF0292 PROTEIN TK1411"/>
    <property type="match status" value="1"/>
</dbReference>
<dbReference type="GeneID" id="41073720"/>
<dbReference type="Gene3D" id="3.40.1360.10">
    <property type="match status" value="1"/>
</dbReference>
<dbReference type="KEGG" id="shu:SHYC_09730"/>
<gene>
    <name evidence="1" type="ORF">BUZ57_01005</name>
</gene>
<dbReference type="InterPro" id="IPR034141">
    <property type="entry name" value="TOPRIM_RNase_M5-like"/>
</dbReference>
<evidence type="ECO:0000313" key="1">
    <source>
        <dbReference type="EMBL" id="RIO47613.1"/>
    </source>
</evidence>
<protein>
    <submittedName>
        <fullName evidence="1">Topiosmerase</fullName>
    </submittedName>
</protein>